<organism evidence="1 2">
    <name type="scientific">Populus tomentosa</name>
    <name type="common">Chinese white poplar</name>
    <dbReference type="NCBI Taxonomy" id="118781"/>
    <lineage>
        <taxon>Eukaryota</taxon>
        <taxon>Viridiplantae</taxon>
        <taxon>Streptophyta</taxon>
        <taxon>Embryophyta</taxon>
        <taxon>Tracheophyta</taxon>
        <taxon>Spermatophyta</taxon>
        <taxon>Magnoliopsida</taxon>
        <taxon>eudicotyledons</taxon>
        <taxon>Gunneridae</taxon>
        <taxon>Pentapetalae</taxon>
        <taxon>rosids</taxon>
        <taxon>fabids</taxon>
        <taxon>Malpighiales</taxon>
        <taxon>Salicaceae</taxon>
        <taxon>Saliceae</taxon>
        <taxon>Populus</taxon>
    </lineage>
</organism>
<evidence type="ECO:0000313" key="2">
    <source>
        <dbReference type="Proteomes" id="UP000886885"/>
    </source>
</evidence>
<dbReference type="AlphaFoldDB" id="A0A8X8DB46"/>
<dbReference type="EMBL" id="JAAWWB010000003">
    <property type="protein sequence ID" value="KAG6785724.1"/>
    <property type="molecule type" value="Genomic_DNA"/>
</dbReference>
<dbReference type="Proteomes" id="UP000886885">
    <property type="component" value="Chromosome 2A"/>
</dbReference>
<comment type="caution">
    <text evidence="1">The sequence shown here is derived from an EMBL/GenBank/DDBJ whole genome shotgun (WGS) entry which is preliminary data.</text>
</comment>
<name>A0A8X8DB46_POPTO</name>
<accession>A0A8X8DB46</accession>
<evidence type="ECO:0000313" key="1">
    <source>
        <dbReference type="EMBL" id="KAG6785724.1"/>
    </source>
</evidence>
<proteinExistence type="predicted"/>
<reference evidence="1" key="1">
    <citation type="journal article" date="2020" name="bioRxiv">
        <title>Hybrid origin of Populus tomentosa Carr. identified through genome sequencing and phylogenomic analysis.</title>
        <authorList>
            <person name="An X."/>
            <person name="Gao K."/>
            <person name="Chen Z."/>
            <person name="Li J."/>
            <person name="Yang X."/>
            <person name="Yang X."/>
            <person name="Zhou J."/>
            <person name="Guo T."/>
            <person name="Zhao T."/>
            <person name="Huang S."/>
            <person name="Miao D."/>
            <person name="Khan W.U."/>
            <person name="Rao P."/>
            <person name="Ye M."/>
            <person name="Lei B."/>
            <person name="Liao W."/>
            <person name="Wang J."/>
            <person name="Ji L."/>
            <person name="Li Y."/>
            <person name="Guo B."/>
            <person name="Mustafa N.S."/>
            <person name="Li S."/>
            <person name="Yun Q."/>
            <person name="Keller S.R."/>
            <person name="Mao J."/>
            <person name="Zhang R."/>
            <person name="Strauss S.H."/>
        </authorList>
    </citation>
    <scope>NUCLEOTIDE SEQUENCE</scope>
    <source>
        <strain evidence="1">GM15</strain>
        <tissue evidence="1">Leaf</tissue>
    </source>
</reference>
<protein>
    <submittedName>
        <fullName evidence="1">Uncharacterized protein</fullName>
    </submittedName>
</protein>
<keyword evidence="2" id="KW-1185">Reference proteome</keyword>
<gene>
    <name evidence="1" type="ORF">POTOM_007305</name>
</gene>
<sequence length="137" mass="15629">MIDTVVSVPTMVLASCKQGLVPIVWKWTSSVLWDSHLKGMVTETCDSHERGFKSGKAINEEREKESKKVLIEDRKIDLDEQIRLHNIDGFERKKIAYWVGFPFPSCCFPFLPQLSPPSTLYSQNWLSSATSDHHSCT</sequence>